<proteinExistence type="predicted"/>
<dbReference type="HOGENOM" id="CLU_2105001_0_0_7"/>
<dbReference type="KEGG" id="dal:Dalk_4305"/>
<dbReference type="EMBL" id="CP001322">
    <property type="protein sequence ID" value="ACL05985.1"/>
    <property type="molecule type" value="Genomic_DNA"/>
</dbReference>
<dbReference type="AlphaFoldDB" id="B8FME7"/>
<dbReference type="eggNOG" id="ENOG5032TGZ">
    <property type="taxonomic scope" value="Bacteria"/>
</dbReference>
<dbReference type="RefSeq" id="WP_015949031.1">
    <property type="nucleotide sequence ID" value="NC_011768.1"/>
</dbReference>
<accession>B8FME7</accession>
<keyword evidence="2" id="KW-1185">Reference proteome</keyword>
<reference evidence="1 2" key="1">
    <citation type="journal article" date="2012" name="Environ. Microbiol.">
        <title>The genome sequence of Desulfatibacillum alkenivorans AK-01: a blueprint for anaerobic alkane oxidation.</title>
        <authorList>
            <person name="Callaghan A.V."/>
            <person name="Morris B.E."/>
            <person name="Pereira I.A."/>
            <person name="McInerney M.J."/>
            <person name="Austin R.N."/>
            <person name="Groves J.T."/>
            <person name="Kukor J.J."/>
            <person name="Suflita J.M."/>
            <person name="Young L.Y."/>
            <person name="Zylstra G.J."/>
            <person name="Wawrik B."/>
        </authorList>
    </citation>
    <scope>NUCLEOTIDE SEQUENCE [LARGE SCALE GENOMIC DNA]</scope>
    <source>
        <strain evidence="1 2">AK-01</strain>
    </source>
</reference>
<sequence length="118" mass="13930">MSNLTPEQEEERKLAIWNAMSERRKKGVLKKMTYEKWDPFQEPKDPIDIRKDKSKRTTQQLVREFLQTRPDGVHNNAYSGGALEMALGIVNEEERIKGMFEFAVWYQELLTREGHTDD</sequence>
<name>B8FME7_DESAL</name>
<protein>
    <submittedName>
        <fullName evidence="1">Uncharacterized protein</fullName>
    </submittedName>
</protein>
<dbReference type="Proteomes" id="UP000000739">
    <property type="component" value="Chromosome"/>
</dbReference>
<organism evidence="1 2">
    <name type="scientific">Desulfatibacillum aliphaticivorans</name>
    <dbReference type="NCBI Taxonomy" id="218208"/>
    <lineage>
        <taxon>Bacteria</taxon>
        <taxon>Pseudomonadati</taxon>
        <taxon>Thermodesulfobacteriota</taxon>
        <taxon>Desulfobacteria</taxon>
        <taxon>Desulfobacterales</taxon>
        <taxon>Desulfatibacillaceae</taxon>
        <taxon>Desulfatibacillum</taxon>
    </lineage>
</organism>
<evidence type="ECO:0000313" key="1">
    <source>
        <dbReference type="EMBL" id="ACL05985.1"/>
    </source>
</evidence>
<evidence type="ECO:0000313" key="2">
    <source>
        <dbReference type="Proteomes" id="UP000000739"/>
    </source>
</evidence>
<gene>
    <name evidence="1" type="ordered locus">Dalk_4305</name>
</gene>